<comment type="caution">
    <text evidence="2">The sequence shown here is derived from an EMBL/GenBank/DDBJ whole genome shotgun (WGS) entry which is preliminary data.</text>
</comment>
<evidence type="ECO:0000313" key="3">
    <source>
        <dbReference type="Proteomes" id="UP001175001"/>
    </source>
</evidence>
<accession>A0AA39YEB9</accession>
<sequence length="668" mass="75490">MPTKLEDLCEDVLEVIIKVESDPNPNPMQLYTEEHRIDWQRCRSPSTVSFFSDGGDDSSEHTGQSADGDATMADEDNISESNTSQDQVDVWALHPDDSWAQQPDDNCLQDGVPTSYADYWATRCYVCDKDIDECTKIYAEELHDRTSVVVSRCLGDVLRMESLSIKDILNLRLTSKMLYGKLIDAYRRILKASRVRKTGIVPVWMSYRGLRAFSGLTTNGLVAQNITSLHINVGRLNMRIVRDSLARCRSSHANSKLLDEPLSWDHVKAGLSLEELDCIDTYEKYVEQEWATAAGEDVRLLREAFSRLPNLRNIYVGKLEIPQDVRFPTLTPDIYKPGEECEIRSAALTTIFTALAAQPVPLEDLVIHRESKSYYKPTSEEAGVWALSLPKPLLAQLSPSLSTIKHLHLSLSTGDLLHRGPKTLFKRSVAPEAFTKSHGPQALLAFLSTLPQLTSLHLVAAAQNEFSLSFVRKVLRGLPDTLEELHLSNTMMSVPLLAHFLNAHRHQLTELGLSRLYLVDDNWTTLFRMLQTFMPNLQRVYLEQLWELHPDFADKLFFFAPCGYVGARNGVGLGRRIYAVGAADRCRGTYFKGRWFALFRYDAMVMNDEDTRFKAQSLEGGLNYAIKWSKREAVRYGRRNVDDPLPQKVLEYAAEAFGKTVEKLTAGA</sequence>
<evidence type="ECO:0000256" key="1">
    <source>
        <dbReference type="SAM" id="MobiDB-lite"/>
    </source>
</evidence>
<evidence type="ECO:0000313" key="2">
    <source>
        <dbReference type="EMBL" id="KAK0650754.1"/>
    </source>
</evidence>
<proteinExistence type="predicted"/>
<feature type="region of interest" description="Disordered" evidence="1">
    <location>
        <begin position="50"/>
        <end position="85"/>
    </location>
</feature>
<gene>
    <name evidence="2" type="ORF">DIS24_g6473</name>
</gene>
<protein>
    <submittedName>
        <fullName evidence="2">Uncharacterized protein</fullName>
    </submittedName>
</protein>
<dbReference type="InterPro" id="IPR032675">
    <property type="entry name" value="LRR_dom_sf"/>
</dbReference>
<dbReference type="SUPFAM" id="SSF52047">
    <property type="entry name" value="RNI-like"/>
    <property type="match status" value="1"/>
</dbReference>
<dbReference type="Gene3D" id="3.80.10.10">
    <property type="entry name" value="Ribonuclease Inhibitor"/>
    <property type="match status" value="1"/>
</dbReference>
<organism evidence="2 3">
    <name type="scientific">Lasiodiplodia hormozganensis</name>
    <dbReference type="NCBI Taxonomy" id="869390"/>
    <lineage>
        <taxon>Eukaryota</taxon>
        <taxon>Fungi</taxon>
        <taxon>Dikarya</taxon>
        <taxon>Ascomycota</taxon>
        <taxon>Pezizomycotina</taxon>
        <taxon>Dothideomycetes</taxon>
        <taxon>Dothideomycetes incertae sedis</taxon>
        <taxon>Botryosphaeriales</taxon>
        <taxon>Botryosphaeriaceae</taxon>
        <taxon>Lasiodiplodia</taxon>
    </lineage>
</organism>
<name>A0AA39YEB9_9PEZI</name>
<dbReference type="AlphaFoldDB" id="A0AA39YEB9"/>
<reference evidence="2" key="1">
    <citation type="submission" date="2023-06" db="EMBL/GenBank/DDBJ databases">
        <title>Multi-omics analyses reveal the molecular pathogenesis toolkit of Lasiodiplodia hormozganensis, a cross-kingdom pathogen.</title>
        <authorList>
            <person name="Felix C."/>
            <person name="Meneses R."/>
            <person name="Goncalves M.F.M."/>
            <person name="Tilleman L."/>
            <person name="Duarte A.S."/>
            <person name="Jorrin-Novo J.V."/>
            <person name="Van De Peer Y."/>
            <person name="Deforce D."/>
            <person name="Van Nieuwerburgh F."/>
            <person name="Esteves A.C."/>
            <person name="Alves A."/>
        </authorList>
    </citation>
    <scope>NUCLEOTIDE SEQUENCE</scope>
    <source>
        <strain evidence="2">CBS 339.90</strain>
    </source>
</reference>
<dbReference type="EMBL" id="JAUJDW010000032">
    <property type="protein sequence ID" value="KAK0650754.1"/>
    <property type="molecule type" value="Genomic_DNA"/>
</dbReference>
<dbReference type="Proteomes" id="UP001175001">
    <property type="component" value="Unassembled WGS sequence"/>
</dbReference>
<keyword evidence="3" id="KW-1185">Reference proteome</keyword>